<evidence type="ECO:0000256" key="4">
    <source>
        <dbReference type="SAM" id="Phobius"/>
    </source>
</evidence>
<feature type="transmembrane region" description="Helical" evidence="4">
    <location>
        <begin position="265"/>
        <end position="291"/>
    </location>
</feature>
<evidence type="ECO:0000256" key="1">
    <source>
        <dbReference type="ARBA" id="ARBA00006739"/>
    </source>
</evidence>
<feature type="transmembrane region" description="Helical" evidence="4">
    <location>
        <begin position="513"/>
        <end position="534"/>
    </location>
</feature>
<feature type="transmembrane region" description="Helical" evidence="4">
    <location>
        <begin position="317"/>
        <end position="334"/>
    </location>
</feature>
<feature type="transmembrane region" description="Helical" evidence="4">
    <location>
        <begin position="546"/>
        <end position="570"/>
    </location>
</feature>
<dbReference type="Pfam" id="PF13231">
    <property type="entry name" value="PMT_2"/>
    <property type="match status" value="1"/>
</dbReference>
<keyword evidence="3 7" id="KW-0808">Transferase</keyword>
<dbReference type="InterPro" id="IPR029044">
    <property type="entry name" value="Nucleotide-diphossugar_trans"/>
</dbReference>
<dbReference type="STRING" id="1618481.US54_C0002G0018"/>
<evidence type="ECO:0000313" key="7">
    <source>
        <dbReference type="EMBL" id="KKQ38830.1"/>
    </source>
</evidence>
<proteinExistence type="inferred from homology"/>
<feature type="transmembrane region" description="Helical" evidence="4">
    <location>
        <begin position="607"/>
        <end position="624"/>
    </location>
</feature>
<dbReference type="AlphaFoldDB" id="A0A0G0HJU1"/>
<feature type="transmembrane region" description="Helical" evidence="4">
    <location>
        <begin position="226"/>
        <end position="245"/>
    </location>
</feature>
<accession>A0A0G0HJU1</accession>
<dbReference type="PANTHER" id="PTHR43179">
    <property type="entry name" value="RHAMNOSYLTRANSFERASE WBBL"/>
    <property type="match status" value="1"/>
</dbReference>
<evidence type="ECO:0000256" key="2">
    <source>
        <dbReference type="ARBA" id="ARBA00022676"/>
    </source>
</evidence>
<feature type="transmembrane region" description="Helical" evidence="4">
    <location>
        <begin position="582"/>
        <end position="600"/>
    </location>
</feature>
<comment type="caution">
    <text evidence="7">The sequence shown here is derived from an EMBL/GenBank/DDBJ whole genome shotgun (WGS) entry which is preliminary data.</text>
</comment>
<protein>
    <submittedName>
        <fullName evidence="7">Glycosyl transferase, family 2</fullName>
    </submittedName>
</protein>
<dbReference type="EMBL" id="LBTJ01000002">
    <property type="protein sequence ID" value="KKQ38830.1"/>
    <property type="molecule type" value="Genomic_DNA"/>
</dbReference>
<dbReference type="SUPFAM" id="SSF53448">
    <property type="entry name" value="Nucleotide-diphospho-sugar transferases"/>
    <property type="match status" value="1"/>
</dbReference>
<evidence type="ECO:0000313" key="8">
    <source>
        <dbReference type="Proteomes" id="UP000034471"/>
    </source>
</evidence>
<feature type="domain" description="Glycosyltransferase RgtA/B/C/D-like" evidence="6">
    <location>
        <begin position="335"/>
        <end position="486"/>
    </location>
</feature>
<keyword evidence="2" id="KW-0328">Glycosyltransferase</keyword>
<evidence type="ECO:0000259" key="6">
    <source>
        <dbReference type="Pfam" id="PF13231"/>
    </source>
</evidence>
<name>A0A0G0HJU1_9BACT</name>
<comment type="similarity">
    <text evidence="1">Belongs to the glycosyltransferase 2 family.</text>
</comment>
<keyword evidence="4" id="KW-0472">Membrane</keyword>
<feature type="domain" description="Glycosyltransferase 2-like" evidence="5">
    <location>
        <begin position="4"/>
        <end position="167"/>
    </location>
</feature>
<dbReference type="GO" id="GO:0016757">
    <property type="term" value="F:glycosyltransferase activity"/>
    <property type="evidence" value="ECO:0007669"/>
    <property type="project" value="UniProtKB-KW"/>
</dbReference>
<evidence type="ECO:0000256" key="3">
    <source>
        <dbReference type="ARBA" id="ARBA00022679"/>
    </source>
</evidence>
<keyword evidence="4" id="KW-1133">Transmembrane helix</keyword>
<dbReference type="PATRIC" id="fig|1618481.3.peg.83"/>
<organism evidence="7 8">
    <name type="scientific">Candidatus Roizmanbacteria bacterium GW2011_GWA2_37_7</name>
    <dbReference type="NCBI Taxonomy" id="1618481"/>
    <lineage>
        <taxon>Bacteria</taxon>
        <taxon>Candidatus Roizmaniibacteriota</taxon>
    </lineage>
</organism>
<reference evidence="7 8" key="1">
    <citation type="journal article" date="2015" name="Nature">
        <title>rRNA introns, odd ribosomes, and small enigmatic genomes across a large radiation of phyla.</title>
        <authorList>
            <person name="Brown C.T."/>
            <person name="Hug L.A."/>
            <person name="Thomas B.C."/>
            <person name="Sharon I."/>
            <person name="Castelle C.J."/>
            <person name="Singh A."/>
            <person name="Wilkins M.J."/>
            <person name="Williams K.H."/>
            <person name="Banfield J.F."/>
        </authorList>
    </citation>
    <scope>NUCLEOTIDE SEQUENCE [LARGE SCALE GENOMIC DNA]</scope>
</reference>
<dbReference type="InterPro" id="IPR001173">
    <property type="entry name" value="Glyco_trans_2-like"/>
</dbReference>
<keyword evidence="4" id="KW-0812">Transmembrane</keyword>
<dbReference type="PANTHER" id="PTHR43179:SF12">
    <property type="entry name" value="GALACTOFURANOSYLTRANSFERASE GLFT2"/>
    <property type="match status" value="1"/>
</dbReference>
<dbReference type="Gene3D" id="3.90.550.10">
    <property type="entry name" value="Spore Coat Polysaccharide Biosynthesis Protein SpsA, Chain A"/>
    <property type="match status" value="1"/>
</dbReference>
<feature type="transmembrane region" description="Helical" evidence="4">
    <location>
        <begin position="630"/>
        <end position="651"/>
    </location>
</feature>
<evidence type="ECO:0000259" key="5">
    <source>
        <dbReference type="Pfam" id="PF00535"/>
    </source>
</evidence>
<dbReference type="InterPro" id="IPR038731">
    <property type="entry name" value="RgtA/B/C-like"/>
</dbReference>
<gene>
    <name evidence="7" type="ORF">US54_C0002G0018</name>
</gene>
<feature type="transmembrane region" description="Helical" evidence="4">
    <location>
        <begin position="382"/>
        <end position="399"/>
    </location>
</feature>
<feature type="transmembrane region" description="Helical" evidence="4">
    <location>
        <begin position="354"/>
        <end position="373"/>
    </location>
</feature>
<dbReference type="Pfam" id="PF00535">
    <property type="entry name" value="Glycos_transf_2"/>
    <property type="match status" value="1"/>
</dbReference>
<feature type="transmembrane region" description="Helical" evidence="4">
    <location>
        <begin position="429"/>
        <end position="460"/>
    </location>
</feature>
<sequence>MKASVVIVTFKRPGKAVELTKAIRKVHKDIEIIIVDQENSSGISKSEQEKAQIQYFNLPLANISTARNKGWQNASNDIVIFLDDDVEITPKTIAAHIAVYDQADIVGVAGRVINDEDNLSENTGVLTGKTNILASSFLQQFWSTKKQYVDYVYGCNMSFRKSALQKVKGFDPFFNRIFDDVDIGRRIKKFGKILFEPKALLYHHKAKSGGTRTSMKDKMSMIYKNYGYFIAKHVLFPFSLITLLLRTRTALYEAPFAVKDLVKGYVSYIYLHTSVQVTFLSFAIIVILRLWKVAEFFSFNFDEEYQASLAWEQVKNFHPIWIGVSASNIGYYLGPGFTYLNAFLFKLSNGDPVSLAWFSALFGLITTISVYYITRELFNSKAALIAMTIYGGSAFLNFFDRRFWNPTPIPFITLWLVYSLIKGQSNHRWYILTALLVGASLNAHLALILLFPLVCISILFNAKKIQFPVWIGMGISYFFLTLPLLIFDFVHNFDNLRAPLLFIINRGSGEGTLSLSSITSHAAVFFQTLGRIWFMGFHTNIQDEQCLGAHCLITPAKPLLILVSVLLLGYYFWRNLRNSNSAHIYILSGMLLYALGFMFYSGYSAEYYLLGFFILFAVSAGWILSKIKPFVVLLLLSLFLIFNSYTVFASNQEQYGLVTRKHLIQKIMTEVGDSPYSLETYGNDPRKYHPYGGWRFLFKIYGKTPTQSFADEFFGWIYQDEITNKPPILRVVISDTIPYKSNFSPLKTFHEGTYYGYIFKI</sequence>
<dbReference type="Proteomes" id="UP000034471">
    <property type="component" value="Unassembled WGS sequence"/>
</dbReference>
<feature type="transmembrane region" description="Helical" evidence="4">
    <location>
        <begin position="467"/>
        <end position="493"/>
    </location>
</feature>